<dbReference type="Gene3D" id="3.40.50.1400">
    <property type="match status" value="2"/>
</dbReference>
<keyword evidence="4" id="KW-1185">Reference proteome</keyword>
<reference evidence="4" key="1">
    <citation type="submission" date="2023-10" db="EMBL/GenBank/DDBJ databases">
        <title>Genome analysis and identification of Salinococcus sp. Bachu38 nov., a PGPR from the rhizosphere of Tamarix.</title>
        <authorList>
            <person name="Liang Z."/>
            <person name="Zhang X."/>
            <person name="Jia J."/>
            <person name="Chen X."/>
            <person name="Wang Y."/>
            <person name="Wang Q."/>
            <person name="Wang R."/>
        </authorList>
    </citation>
    <scope>NUCLEOTIDE SEQUENCE [LARGE SCALE GENOMIC DNA]</scope>
    <source>
        <strain evidence="4">Bachu38</strain>
    </source>
</reference>
<keyword evidence="1" id="KW-0479">Metal-binding</keyword>
<proteinExistence type="predicted"/>
<sequence length="232" mass="25721">MAHDVIVMHGSRQEERNAVLAGRLEALLGARRNYSVAFIESGERSICRVVGRLAREGERDFNIIPVLFFSASHYSRDIPEALQHLEAEYGNMRWTVAPPMGTHHLMVRFVERRVAETGVEGGTVIVMAHGNARYPQADRELERLVSQLDIGIPIHPATLYGELAAEGLPERLDKEKDFIIVPIALEDGFLTGKMKDAILAVLPEGSTTFAPSVNFDPVLEDIILEHMKSGKG</sequence>
<evidence type="ECO:0000256" key="1">
    <source>
        <dbReference type="ARBA" id="ARBA00022723"/>
    </source>
</evidence>
<dbReference type="Pfam" id="PF01903">
    <property type="entry name" value="CbiX"/>
    <property type="match status" value="1"/>
</dbReference>
<evidence type="ECO:0000313" key="4">
    <source>
        <dbReference type="Proteomes" id="UP001455384"/>
    </source>
</evidence>
<dbReference type="SUPFAM" id="SSF53800">
    <property type="entry name" value="Chelatase"/>
    <property type="match status" value="1"/>
</dbReference>
<gene>
    <name evidence="3" type="ORF">RQP18_04930</name>
</gene>
<dbReference type="PANTHER" id="PTHR33542">
    <property type="entry name" value="SIROHYDROCHLORIN FERROCHELATASE, CHLOROPLASTIC"/>
    <property type="match status" value="1"/>
</dbReference>
<dbReference type="InterPro" id="IPR002762">
    <property type="entry name" value="CbiX-like"/>
</dbReference>
<dbReference type="InterPro" id="IPR050963">
    <property type="entry name" value="Sirohydro_Cobaltochel/CbiX"/>
</dbReference>
<dbReference type="EMBL" id="CP138333">
    <property type="protein sequence ID" value="WZX30537.1"/>
    <property type="molecule type" value="Genomic_DNA"/>
</dbReference>
<dbReference type="CDD" id="cd03416">
    <property type="entry name" value="CbiX_SirB_N"/>
    <property type="match status" value="1"/>
</dbReference>
<name>A0ABZ3CKT8_9STAP</name>
<evidence type="ECO:0000256" key="2">
    <source>
        <dbReference type="ARBA" id="ARBA00023239"/>
    </source>
</evidence>
<dbReference type="PANTHER" id="PTHR33542:SF3">
    <property type="entry name" value="SIROHYDROCHLORIN FERROCHELATASE, CHLOROPLASTIC"/>
    <property type="match status" value="1"/>
</dbReference>
<protein>
    <submittedName>
        <fullName evidence="3">Sirohydrochlorin chelatase</fullName>
    </submittedName>
</protein>
<accession>A0ABZ3CKT8</accession>
<dbReference type="Proteomes" id="UP001455384">
    <property type="component" value="Chromosome"/>
</dbReference>
<keyword evidence="2" id="KW-0456">Lyase</keyword>
<evidence type="ECO:0000313" key="3">
    <source>
        <dbReference type="EMBL" id="WZX30537.1"/>
    </source>
</evidence>
<dbReference type="RefSeq" id="WP_342389055.1">
    <property type="nucleotide sequence ID" value="NZ_CP138333.2"/>
</dbReference>
<organism evidence="3 4">
    <name type="scientific">Salinicoccus bachuensis</name>
    <dbReference type="NCBI Taxonomy" id="3136731"/>
    <lineage>
        <taxon>Bacteria</taxon>
        <taxon>Bacillati</taxon>
        <taxon>Bacillota</taxon>
        <taxon>Bacilli</taxon>
        <taxon>Bacillales</taxon>
        <taxon>Staphylococcaceae</taxon>
        <taxon>Salinicoccus</taxon>
    </lineage>
</organism>